<dbReference type="PROSITE" id="PS50181">
    <property type="entry name" value="FBOX"/>
    <property type="match status" value="1"/>
</dbReference>
<sequence length="356" mass="40684">MSSNPFEAETEAIIRVTAYHRRDKDEKVISFRPLKQERIRDLLSTAFPEYRLSEQRGRLKVLPIELLQKVCLELDIESLFRFRQVSFRYRQVVTGIFEYRAIATYATTALLALFRTDMAKCTTLLQLYQPLTETWCVTCGKFGGFLFIPMATRCCLDCIYDTRNFRMLTLHSIFKSTKISLRKLRTLMPVLKTVPGWYGRYEATRQKSVSYVTLSHALEAMESLKGRDAPEVLKVSKITLMNPTRTQENCESSTSLPTFDPTTFTAYWGLSCRGCAAGMDHPMFPRISDSRQLPADIEKIYSKAEFMAHFQVCAMARTLWAASEGGTGDVSYLESRFSINGGFDPRRMVPDGASAW</sequence>
<evidence type="ECO:0000313" key="3">
    <source>
        <dbReference type="Proteomes" id="UP000182658"/>
    </source>
</evidence>
<organism evidence="2 3">
    <name type="scientific">Coniochaeta ligniaria NRRL 30616</name>
    <dbReference type="NCBI Taxonomy" id="1408157"/>
    <lineage>
        <taxon>Eukaryota</taxon>
        <taxon>Fungi</taxon>
        <taxon>Dikarya</taxon>
        <taxon>Ascomycota</taxon>
        <taxon>Pezizomycotina</taxon>
        <taxon>Sordariomycetes</taxon>
        <taxon>Sordariomycetidae</taxon>
        <taxon>Coniochaetales</taxon>
        <taxon>Coniochaetaceae</taxon>
        <taxon>Coniochaeta</taxon>
    </lineage>
</organism>
<feature type="domain" description="F-box" evidence="1">
    <location>
        <begin position="56"/>
        <end position="102"/>
    </location>
</feature>
<keyword evidence="3" id="KW-1185">Reference proteome</keyword>
<dbReference type="STRING" id="1408157.A0A1J7IGE3"/>
<proteinExistence type="predicted"/>
<dbReference type="InParanoid" id="A0A1J7IGE3"/>
<dbReference type="Pfam" id="PF00646">
    <property type="entry name" value="F-box"/>
    <property type="match status" value="1"/>
</dbReference>
<dbReference type="OrthoDB" id="2687876at2759"/>
<evidence type="ECO:0000313" key="2">
    <source>
        <dbReference type="EMBL" id="OIW26355.1"/>
    </source>
</evidence>
<dbReference type="SUPFAM" id="SSF81383">
    <property type="entry name" value="F-box domain"/>
    <property type="match status" value="1"/>
</dbReference>
<name>A0A1J7IGE3_9PEZI</name>
<reference evidence="2 3" key="1">
    <citation type="submission" date="2016-10" db="EMBL/GenBank/DDBJ databases">
        <title>Draft genome sequence of Coniochaeta ligniaria NRRL30616, a lignocellulolytic fungus for bioabatement of inhibitors in plant biomass hydrolysates.</title>
        <authorList>
            <consortium name="DOE Joint Genome Institute"/>
            <person name="Jimenez D.J."/>
            <person name="Hector R.E."/>
            <person name="Riley R."/>
            <person name="Sun H."/>
            <person name="Grigoriev I.V."/>
            <person name="Van Elsas J.D."/>
            <person name="Nichols N.N."/>
        </authorList>
    </citation>
    <scope>NUCLEOTIDE SEQUENCE [LARGE SCALE GENOMIC DNA]</scope>
    <source>
        <strain evidence="2 3">NRRL 30616</strain>
    </source>
</reference>
<gene>
    <name evidence="2" type="ORF">CONLIGDRAFT_634636</name>
</gene>
<dbReference type="InterPro" id="IPR001810">
    <property type="entry name" value="F-box_dom"/>
</dbReference>
<dbReference type="Proteomes" id="UP000182658">
    <property type="component" value="Unassembled WGS sequence"/>
</dbReference>
<protein>
    <recommendedName>
        <fullName evidence="1">F-box domain-containing protein</fullName>
    </recommendedName>
</protein>
<dbReference type="EMBL" id="KV875100">
    <property type="protein sequence ID" value="OIW26355.1"/>
    <property type="molecule type" value="Genomic_DNA"/>
</dbReference>
<evidence type="ECO:0000259" key="1">
    <source>
        <dbReference type="PROSITE" id="PS50181"/>
    </source>
</evidence>
<dbReference type="InterPro" id="IPR036047">
    <property type="entry name" value="F-box-like_dom_sf"/>
</dbReference>
<accession>A0A1J7IGE3</accession>
<dbReference type="AlphaFoldDB" id="A0A1J7IGE3"/>